<feature type="transmembrane region" description="Helical" evidence="2">
    <location>
        <begin position="138"/>
        <end position="154"/>
    </location>
</feature>
<evidence type="ECO:0000256" key="2">
    <source>
        <dbReference type="SAM" id="Phobius"/>
    </source>
</evidence>
<sequence length="392" mass="40499">MTTPPHGSPPHHAPAALTPRQATPPPAGASAPGAQPRPTRLTGIDIARGVAILGMFTAHLGDDAPGGGADPSWLMLADGRSAALFAFLAGVSLALSTGRTRPPSGAAMTRARLRITYRAGMLFILGALLILLETPLYVILPAYAAMFLLALPFLGANRGRLVLGAATCAIVSPAVIFLLTTPLHAGGRSIVGGWTGWEDPVESELDILATGHYAALIYSAFILLGLAVGRSNLTSVRFQAGMIAAGTLLATVAWGSSRLLLDAGAAKGSPYLYHLVNGEPHEYSPVEIVGSCGTSLAVTGLLLILTRPGRPGRVVAAICSPVAAAGSMSLTLYTGHIVAIAILGNDVVWYPESNGVLIVFIVVALVFAWAWRHVLGQGPLERALAVLTDTGR</sequence>
<dbReference type="Pfam" id="PF07786">
    <property type="entry name" value="HGSNAT_cat"/>
    <property type="match status" value="1"/>
</dbReference>
<feature type="transmembrane region" description="Helical" evidence="2">
    <location>
        <begin position="355"/>
        <end position="372"/>
    </location>
</feature>
<dbReference type="PANTHER" id="PTHR30590">
    <property type="entry name" value="INNER MEMBRANE PROTEIN"/>
    <property type="match status" value="1"/>
</dbReference>
<evidence type="ECO:0000259" key="3">
    <source>
        <dbReference type="Pfam" id="PF07786"/>
    </source>
</evidence>
<gene>
    <name evidence="4" type="ORF">ACFSE6_10160</name>
</gene>
<reference evidence="5" key="1">
    <citation type="journal article" date="2019" name="Int. J. Syst. Evol. Microbiol.">
        <title>The Global Catalogue of Microorganisms (GCM) 10K type strain sequencing project: providing services to taxonomists for standard genome sequencing and annotation.</title>
        <authorList>
            <consortium name="The Broad Institute Genomics Platform"/>
            <consortium name="The Broad Institute Genome Sequencing Center for Infectious Disease"/>
            <person name="Wu L."/>
            <person name="Ma J."/>
        </authorList>
    </citation>
    <scope>NUCLEOTIDE SEQUENCE [LARGE SCALE GENOMIC DNA]</scope>
    <source>
        <strain evidence="5">JCM 17130</strain>
    </source>
</reference>
<feature type="transmembrane region" description="Helical" evidence="2">
    <location>
        <begin position="115"/>
        <end position="132"/>
    </location>
</feature>
<keyword evidence="5" id="KW-1185">Reference proteome</keyword>
<dbReference type="EMBL" id="JBHUEE010000005">
    <property type="protein sequence ID" value="MFD1718201.1"/>
    <property type="molecule type" value="Genomic_DNA"/>
</dbReference>
<dbReference type="InterPro" id="IPR052529">
    <property type="entry name" value="Bact_Transport_Assoc"/>
</dbReference>
<dbReference type="Proteomes" id="UP001597277">
    <property type="component" value="Unassembled WGS sequence"/>
</dbReference>
<evidence type="ECO:0000313" key="5">
    <source>
        <dbReference type="Proteomes" id="UP001597277"/>
    </source>
</evidence>
<feature type="transmembrane region" description="Helical" evidence="2">
    <location>
        <begin position="161"/>
        <end position="179"/>
    </location>
</feature>
<dbReference type="RefSeq" id="WP_388006026.1">
    <property type="nucleotide sequence ID" value="NZ_JBHUEE010000005.1"/>
</dbReference>
<feature type="transmembrane region" description="Helical" evidence="2">
    <location>
        <begin position="318"/>
        <end position="343"/>
    </location>
</feature>
<feature type="domain" description="Heparan-alpha-glucosaminide N-acetyltransferase catalytic" evidence="3">
    <location>
        <begin position="40"/>
        <end position="235"/>
    </location>
</feature>
<comment type="caution">
    <text evidence="4">The sequence shown here is derived from an EMBL/GenBank/DDBJ whole genome shotgun (WGS) entry which is preliminary data.</text>
</comment>
<dbReference type="PANTHER" id="PTHR30590:SF3">
    <property type="entry name" value="HYPOTHETICAL MEMBRANE SPANNING PROTEIN"/>
    <property type="match status" value="1"/>
</dbReference>
<feature type="region of interest" description="Disordered" evidence="1">
    <location>
        <begin position="1"/>
        <end position="40"/>
    </location>
</feature>
<feature type="transmembrane region" description="Helical" evidence="2">
    <location>
        <begin position="207"/>
        <end position="228"/>
    </location>
</feature>
<evidence type="ECO:0000256" key="1">
    <source>
        <dbReference type="SAM" id="MobiDB-lite"/>
    </source>
</evidence>
<keyword evidence="2" id="KW-0812">Transmembrane</keyword>
<dbReference type="InterPro" id="IPR012429">
    <property type="entry name" value="HGSNAT_cat"/>
</dbReference>
<feature type="transmembrane region" description="Helical" evidence="2">
    <location>
        <begin position="73"/>
        <end position="95"/>
    </location>
</feature>
<feature type="transmembrane region" description="Helical" evidence="2">
    <location>
        <begin position="240"/>
        <end position="261"/>
    </location>
</feature>
<organism evidence="4 5">
    <name type="scientific">Georgenia deserti</name>
    <dbReference type="NCBI Taxonomy" id="2093781"/>
    <lineage>
        <taxon>Bacteria</taxon>
        <taxon>Bacillati</taxon>
        <taxon>Actinomycetota</taxon>
        <taxon>Actinomycetes</taxon>
        <taxon>Micrococcales</taxon>
        <taxon>Bogoriellaceae</taxon>
        <taxon>Georgenia</taxon>
    </lineage>
</organism>
<name>A0ABW4L443_9MICO</name>
<feature type="transmembrane region" description="Helical" evidence="2">
    <location>
        <begin position="288"/>
        <end position="306"/>
    </location>
</feature>
<keyword evidence="2" id="KW-0472">Membrane</keyword>
<accession>A0ABW4L443</accession>
<proteinExistence type="predicted"/>
<protein>
    <submittedName>
        <fullName evidence="4">Heparan-alpha-glucosaminide N-acetyltransferase domain-containing protein</fullName>
    </submittedName>
</protein>
<feature type="compositionally biased region" description="Pro residues" evidence="1">
    <location>
        <begin position="1"/>
        <end position="12"/>
    </location>
</feature>
<keyword evidence="2" id="KW-1133">Transmembrane helix</keyword>
<evidence type="ECO:0000313" key="4">
    <source>
        <dbReference type="EMBL" id="MFD1718201.1"/>
    </source>
</evidence>